<feature type="transmembrane region" description="Helical" evidence="6">
    <location>
        <begin position="103"/>
        <end position="122"/>
    </location>
</feature>
<keyword evidence="6" id="KW-0812">Transmembrane</keyword>
<evidence type="ECO:0000256" key="6">
    <source>
        <dbReference type="RuleBase" id="RU364112"/>
    </source>
</evidence>
<dbReference type="PANTHER" id="PTHR47870:SF4">
    <property type="entry name" value="CYTOCHROME C-TYPE BIOGENESIS PROTEIN CYCH"/>
    <property type="match status" value="1"/>
</dbReference>
<evidence type="ECO:0000256" key="5">
    <source>
        <dbReference type="ARBA" id="ARBA00023004"/>
    </source>
</evidence>
<organism evidence="8 9">
    <name type="scientific">Undibacterium hunanense</name>
    <dbReference type="NCBI Taxonomy" id="2762292"/>
    <lineage>
        <taxon>Bacteria</taxon>
        <taxon>Pseudomonadati</taxon>
        <taxon>Pseudomonadota</taxon>
        <taxon>Betaproteobacteria</taxon>
        <taxon>Burkholderiales</taxon>
        <taxon>Oxalobacteraceae</taxon>
        <taxon>Undibacterium</taxon>
    </lineage>
</organism>
<dbReference type="RefSeq" id="WP_186946201.1">
    <property type="nucleotide sequence ID" value="NZ_JACOGF010000002.1"/>
</dbReference>
<name>A0ABR6ZM73_9BURK</name>
<evidence type="ECO:0000313" key="9">
    <source>
        <dbReference type="Proteomes" id="UP000650424"/>
    </source>
</evidence>
<keyword evidence="5 6" id="KW-0408">Iron</keyword>
<dbReference type="Gene3D" id="1.10.8.640">
    <property type="entry name" value="Cytochrome C biogenesis protein"/>
    <property type="match status" value="1"/>
</dbReference>
<feature type="domain" description="CcmH/CycL/Ccl2/NrfF N-terminal" evidence="7">
    <location>
        <begin position="12"/>
        <end position="135"/>
    </location>
</feature>
<evidence type="ECO:0000256" key="3">
    <source>
        <dbReference type="ARBA" id="ARBA00022723"/>
    </source>
</evidence>
<protein>
    <recommendedName>
        <fullName evidence="6">Cytochrome c-type biogenesis protein</fullName>
    </recommendedName>
</protein>
<dbReference type="InterPro" id="IPR051263">
    <property type="entry name" value="C-type_cytochrome_biogenesis"/>
</dbReference>
<dbReference type="InterPro" id="IPR005616">
    <property type="entry name" value="CcmH/CycL/Ccl2/NrfF_N"/>
</dbReference>
<accession>A0ABR6ZM73</accession>
<evidence type="ECO:0000259" key="7">
    <source>
        <dbReference type="Pfam" id="PF03918"/>
    </source>
</evidence>
<dbReference type="InterPro" id="IPR038297">
    <property type="entry name" value="CcmH/CycL/NrfF/Ccl2_sf"/>
</dbReference>
<keyword evidence="9" id="KW-1185">Reference proteome</keyword>
<dbReference type="CDD" id="cd16378">
    <property type="entry name" value="CcmH_N"/>
    <property type="match status" value="1"/>
</dbReference>
<sequence>MAMILLVSAAFYLLWPSLAAAAPREESASGIEQRVQKLAQELHCLVCRNQTLADSHTEMAVNLKQQIREKIQQGQDEQQITDFLLTRYGDVVRYRPTLNVQTLLLWSGPYLLLLTGLIWLFARFRSASSLDDGQEPASIEVQHYSDPLL</sequence>
<dbReference type="Pfam" id="PF03918">
    <property type="entry name" value="CcmH"/>
    <property type="match status" value="1"/>
</dbReference>
<keyword evidence="2 6" id="KW-0349">Heme</keyword>
<proteinExistence type="inferred from homology"/>
<comment type="function">
    <text evidence="6">Possible subunit of a heme lyase.</text>
</comment>
<feature type="chain" id="PRO_5044976867" description="Cytochrome c-type biogenesis protein" evidence="6">
    <location>
        <begin position="22"/>
        <end position="149"/>
    </location>
</feature>
<comment type="similarity">
    <text evidence="1 6">Belongs to the CcmH/CycL/Ccl2/NrfF family.</text>
</comment>
<dbReference type="Proteomes" id="UP000650424">
    <property type="component" value="Unassembled WGS sequence"/>
</dbReference>
<keyword evidence="3 6" id="KW-0479">Metal-binding</keyword>
<keyword evidence="6" id="KW-0472">Membrane</keyword>
<keyword evidence="6" id="KW-1133">Transmembrane helix</keyword>
<evidence type="ECO:0000256" key="2">
    <source>
        <dbReference type="ARBA" id="ARBA00022617"/>
    </source>
</evidence>
<feature type="signal peptide" evidence="6">
    <location>
        <begin position="1"/>
        <end position="21"/>
    </location>
</feature>
<dbReference type="EMBL" id="JACOGF010000002">
    <property type="protein sequence ID" value="MBC3916984.1"/>
    <property type="molecule type" value="Genomic_DNA"/>
</dbReference>
<evidence type="ECO:0000256" key="4">
    <source>
        <dbReference type="ARBA" id="ARBA00022729"/>
    </source>
</evidence>
<keyword evidence="4 6" id="KW-0732">Signal</keyword>
<evidence type="ECO:0000313" key="8">
    <source>
        <dbReference type="EMBL" id="MBC3916984.1"/>
    </source>
</evidence>
<evidence type="ECO:0000256" key="1">
    <source>
        <dbReference type="ARBA" id="ARBA00010342"/>
    </source>
</evidence>
<reference evidence="8 9" key="1">
    <citation type="submission" date="2020-08" db="EMBL/GenBank/DDBJ databases">
        <title>Novel species isolated from subtropical streams in China.</title>
        <authorList>
            <person name="Lu H."/>
        </authorList>
    </citation>
    <scope>NUCLEOTIDE SEQUENCE [LARGE SCALE GENOMIC DNA]</scope>
    <source>
        <strain evidence="8 9">CY18W</strain>
    </source>
</reference>
<comment type="caution">
    <text evidence="8">The sequence shown here is derived from an EMBL/GenBank/DDBJ whole genome shotgun (WGS) entry which is preliminary data.</text>
</comment>
<dbReference type="PANTHER" id="PTHR47870">
    <property type="entry name" value="CYTOCHROME C-TYPE BIOGENESIS PROTEIN CCMH"/>
    <property type="match status" value="1"/>
</dbReference>
<gene>
    <name evidence="8" type="ORF">H8L32_05800</name>
</gene>